<gene>
    <name evidence="2" type="ORF">AK812_SmicGene38859</name>
</gene>
<dbReference type="Proteomes" id="UP000186817">
    <property type="component" value="Unassembled WGS sequence"/>
</dbReference>
<dbReference type="AlphaFoldDB" id="A0A1Q9CCP5"/>
<dbReference type="EMBL" id="LSRX01001356">
    <property type="protein sequence ID" value="OLP80695.1"/>
    <property type="molecule type" value="Genomic_DNA"/>
</dbReference>
<name>A0A1Q9CCP5_SYMMI</name>
<proteinExistence type="predicted"/>
<sequence length="211" mass="23217">MQLTRSGRCSSVSFPLSIVAMADVEEFEENESKPGEEQANGVSERKMRSLRLAQRSLETVISSADDWSCRLKKQLVDDASVAAFAQLGSSFFAAARARLGDSRDESGAPTAESVRTRHQRLAQDARLAAGRGQWDLRDRQPSRPSEDGEAAQAEQEEQARVEAERLARLSRLDAKRKRLQGGEGPGEDHESKASGGVRRPRLSFAGEEDDF</sequence>
<organism evidence="2 3">
    <name type="scientific">Symbiodinium microadriaticum</name>
    <name type="common">Dinoflagellate</name>
    <name type="synonym">Zooxanthella microadriatica</name>
    <dbReference type="NCBI Taxonomy" id="2951"/>
    <lineage>
        <taxon>Eukaryota</taxon>
        <taxon>Sar</taxon>
        <taxon>Alveolata</taxon>
        <taxon>Dinophyceae</taxon>
        <taxon>Suessiales</taxon>
        <taxon>Symbiodiniaceae</taxon>
        <taxon>Symbiodinium</taxon>
    </lineage>
</organism>
<comment type="caution">
    <text evidence="2">The sequence shown here is derived from an EMBL/GenBank/DDBJ whole genome shotgun (WGS) entry which is preliminary data.</text>
</comment>
<keyword evidence="3" id="KW-1185">Reference proteome</keyword>
<reference evidence="2 3" key="1">
    <citation type="submission" date="2016-02" db="EMBL/GenBank/DDBJ databases">
        <title>Genome analysis of coral dinoflagellate symbionts highlights evolutionary adaptations to a symbiotic lifestyle.</title>
        <authorList>
            <person name="Aranda M."/>
            <person name="Li Y."/>
            <person name="Liew Y.J."/>
            <person name="Baumgarten S."/>
            <person name="Simakov O."/>
            <person name="Wilson M."/>
            <person name="Piel J."/>
            <person name="Ashoor H."/>
            <person name="Bougouffa S."/>
            <person name="Bajic V.B."/>
            <person name="Ryu T."/>
            <person name="Ravasi T."/>
            <person name="Bayer T."/>
            <person name="Micklem G."/>
            <person name="Kim H."/>
            <person name="Bhak J."/>
            <person name="Lajeunesse T.C."/>
            <person name="Voolstra C.R."/>
        </authorList>
    </citation>
    <scope>NUCLEOTIDE SEQUENCE [LARGE SCALE GENOMIC DNA]</scope>
    <source>
        <strain evidence="2 3">CCMP2467</strain>
    </source>
</reference>
<dbReference type="OrthoDB" id="428063at2759"/>
<evidence type="ECO:0000313" key="2">
    <source>
        <dbReference type="EMBL" id="OLP80695.1"/>
    </source>
</evidence>
<accession>A0A1Q9CCP5</accession>
<evidence type="ECO:0000256" key="1">
    <source>
        <dbReference type="SAM" id="MobiDB-lite"/>
    </source>
</evidence>
<protein>
    <submittedName>
        <fullName evidence="2">Uncharacterized protein</fullName>
    </submittedName>
</protein>
<feature type="compositionally biased region" description="Basic and acidic residues" evidence="1">
    <location>
        <begin position="157"/>
        <end position="173"/>
    </location>
</feature>
<feature type="compositionally biased region" description="Basic and acidic residues" evidence="1">
    <location>
        <begin position="134"/>
        <end position="146"/>
    </location>
</feature>
<feature type="region of interest" description="Disordered" evidence="1">
    <location>
        <begin position="98"/>
        <end position="211"/>
    </location>
</feature>
<evidence type="ECO:0000313" key="3">
    <source>
        <dbReference type="Proteomes" id="UP000186817"/>
    </source>
</evidence>
<feature type="region of interest" description="Disordered" evidence="1">
    <location>
        <begin position="26"/>
        <end position="46"/>
    </location>
</feature>